<evidence type="ECO:0000313" key="1">
    <source>
        <dbReference type="EMBL" id="RJF86984.1"/>
    </source>
</evidence>
<dbReference type="OrthoDB" id="8446194at2"/>
<name>A0A418WAL9_9PROT</name>
<protein>
    <submittedName>
        <fullName evidence="1">Uncharacterized protein</fullName>
    </submittedName>
</protein>
<reference evidence="1 2" key="1">
    <citation type="submission" date="2018-09" db="EMBL/GenBank/DDBJ databases">
        <authorList>
            <person name="Zhu H."/>
        </authorList>
    </citation>
    <scope>NUCLEOTIDE SEQUENCE [LARGE SCALE GENOMIC DNA]</scope>
    <source>
        <strain evidence="1 2">K1W22B-8</strain>
    </source>
</reference>
<gene>
    <name evidence="1" type="ORF">D3874_08110</name>
</gene>
<accession>A0A418WAL9</accession>
<organism evidence="1 2">
    <name type="scientific">Oleomonas cavernae</name>
    <dbReference type="NCBI Taxonomy" id="2320859"/>
    <lineage>
        <taxon>Bacteria</taxon>
        <taxon>Pseudomonadati</taxon>
        <taxon>Pseudomonadota</taxon>
        <taxon>Alphaproteobacteria</taxon>
        <taxon>Acetobacterales</taxon>
        <taxon>Acetobacteraceae</taxon>
        <taxon>Oleomonas</taxon>
    </lineage>
</organism>
<dbReference type="EMBL" id="QYUK01000011">
    <property type="protein sequence ID" value="RJF86984.1"/>
    <property type="molecule type" value="Genomic_DNA"/>
</dbReference>
<dbReference type="AlphaFoldDB" id="A0A418WAL9"/>
<dbReference type="InterPro" id="IPR021730">
    <property type="entry name" value="YdbH"/>
</dbReference>
<keyword evidence="2" id="KW-1185">Reference proteome</keyword>
<dbReference type="Pfam" id="PF11739">
    <property type="entry name" value="YdbH-like"/>
    <property type="match status" value="1"/>
</dbReference>
<sequence>MKVQIKGQHDQAANSGSATVTMAPIAFKRGGRQPAGLSPALGAGAPPLEGAVAVDGTVRWAKNVLSPNLTLRLKDLAFAAAGAQVSALNGNLRFTKLWPPVTAADQALSATVQSGGETAKVKLAGQLTAKPALRLSKLEVGAAGGTIAASPFMVDTGKAKIETVLTVTGVELAEITRIIGIGGLSGTGQLDGTIPLTLADGKVAIAGGKLAARGPGLLSFRPDNLPPQIAQAGDDVDLMLRVLGGFHYERLSLGLDKGINGEGTVLLALEGRNPEVAADQPYNFNIRIDSNFDRLAEYALLSLTSAQELLDRAARSAGR</sequence>
<evidence type="ECO:0000313" key="2">
    <source>
        <dbReference type="Proteomes" id="UP000284605"/>
    </source>
</evidence>
<comment type="caution">
    <text evidence="1">The sequence shown here is derived from an EMBL/GenBank/DDBJ whole genome shotgun (WGS) entry which is preliminary data.</text>
</comment>
<proteinExistence type="predicted"/>
<dbReference type="Proteomes" id="UP000284605">
    <property type="component" value="Unassembled WGS sequence"/>
</dbReference>
<dbReference type="RefSeq" id="WP_119777628.1">
    <property type="nucleotide sequence ID" value="NZ_QYUK01000011.1"/>
</dbReference>